<dbReference type="InterPro" id="IPR013783">
    <property type="entry name" value="Ig-like_fold"/>
</dbReference>
<dbReference type="GeneID" id="89930635"/>
<dbReference type="PRINTS" id="PR00133">
    <property type="entry name" value="GLHYDRLASE3"/>
</dbReference>
<keyword evidence="8" id="KW-0326">Glycosidase</keyword>
<gene>
    <name evidence="12" type="ORF">LTR77_009303</name>
</gene>
<evidence type="ECO:0000256" key="2">
    <source>
        <dbReference type="ARBA" id="ARBA00004987"/>
    </source>
</evidence>
<evidence type="ECO:0000256" key="1">
    <source>
        <dbReference type="ARBA" id="ARBA00000448"/>
    </source>
</evidence>
<evidence type="ECO:0000256" key="3">
    <source>
        <dbReference type="ARBA" id="ARBA00005336"/>
    </source>
</evidence>
<dbReference type="SUPFAM" id="SSF52279">
    <property type="entry name" value="Beta-D-glucan exohydrolase, C-terminal domain"/>
    <property type="match status" value="1"/>
</dbReference>
<evidence type="ECO:0000256" key="4">
    <source>
        <dbReference type="ARBA" id="ARBA00012744"/>
    </source>
</evidence>
<dbReference type="InterPro" id="IPR002772">
    <property type="entry name" value="Glyco_hydro_3_C"/>
</dbReference>
<dbReference type="Gene3D" id="2.60.40.10">
    <property type="entry name" value="Immunoglobulins"/>
    <property type="match status" value="1"/>
</dbReference>
<dbReference type="SMART" id="SM01217">
    <property type="entry name" value="Fn3_like"/>
    <property type="match status" value="1"/>
</dbReference>
<evidence type="ECO:0000256" key="8">
    <source>
        <dbReference type="ARBA" id="ARBA00023295"/>
    </source>
</evidence>
<dbReference type="GO" id="GO:0008422">
    <property type="term" value="F:beta-glucosidase activity"/>
    <property type="evidence" value="ECO:0007669"/>
    <property type="project" value="UniProtKB-EC"/>
</dbReference>
<evidence type="ECO:0000313" key="12">
    <source>
        <dbReference type="EMBL" id="KAK5165205.1"/>
    </source>
</evidence>
<dbReference type="Proteomes" id="UP001337655">
    <property type="component" value="Unassembled WGS sequence"/>
</dbReference>
<reference evidence="12 13" key="1">
    <citation type="submission" date="2023-08" db="EMBL/GenBank/DDBJ databases">
        <title>Black Yeasts Isolated from many extreme environments.</title>
        <authorList>
            <person name="Coleine C."/>
            <person name="Stajich J.E."/>
            <person name="Selbmann L."/>
        </authorList>
    </citation>
    <scope>NUCLEOTIDE SEQUENCE [LARGE SCALE GENOMIC DNA]</scope>
    <source>
        <strain evidence="12 13">CCFEE 5935</strain>
    </source>
</reference>
<comment type="catalytic activity">
    <reaction evidence="1">
        <text>Hydrolysis of terminal, non-reducing beta-D-glucosyl residues with release of beta-D-glucose.</text>
        <dbReference type="EC" id="3.2.1.21"/>
    </reaction>
</comment>
<dbReference type="Pfam" id="PF07691">
    <property type="entry name" value="PA14"/>
    <property type="match status" value="1"/>
</dbReference>
<dbReference type="Pfam" id="PF01915">
    <property type="entry name" value="Glyco_hydro_3_C"/>
    <property type="match status" value="1"/>
</dbReference>
<feature type="region of interest" description="Disordered" evidence="10">
    <location>
        <begin position="1"/>
        <end position="21"/>
    </location>
</feature>
<dbReference type="RefSeq" id="XP_064655348.1">
    <property type="nucleotide sequence ID" value="XM_064806531.1"/>
</dbReference>
<dbReference type="Pfam" id="PF00933">
    <property type="entry name" value="Glyco_hydro_3"/>
    <property type="match status" value="1"/>
</dbReference>
<dbReference type="GO" id="GO:0009251">
    <property type="term" value="P:glucan catabolic process"/>
    <property type="evidence" value="ECO:0007669"/>
    <property type="project" value="TreeGrafter"/>
</dbReference>
<protein>
    <recommendedName>
        <fullName evidence="4">beta-glucosidase</fullName>
        <ecNumber evidence="4">3.2.1.21</ecNumber>
    </recommendedName>
</protein>
<dbReference type="Gene3D" id="2.60.120.260">
    <property type="entry name" value="Galactose-binding domain-like"/>
    <property type="match status" value="1"/>
</dbReference>
<comment type="similarity">
    <text evidence="3">Belongs to the glycosyl hydrolase 3 family.</text>
</comment>
<dbReference type="Gene3D" id="3.20.20.300">
    <property type="entry name" value="Glycoside hydrolase, family 3, N-terminal domain"/>
    <property type="match status" value="1"/>
</dbReference>
<keyword evidence="5" id="KW-0378">Hydrolase</keyword>
<dbReference type="InterPro" id="IPR036962">
    <property type="entry name" value="Glyco_hydro_3_N_sf"/>
</dbReference>
<dbReference type="PANTHER" id="PTHR42715">
    <property type="entry name" value="BETA-GLUCOSIDASE"/>
    <property type="match status" value="1"/>
</dbReference>
<keyword evidence="13" id="KW-1185">Reference proteome</keyword>
<dbReference type="InterPro" id="IPR037524">
    <property type="entry name" value="PA14/GLEYA"/>
</dbReference>
<evidence type="ECO:0000256" key="5">
    <source>
        <dbReference type="ARBA" id="ARBA00022801"/>
    </source>
</evidence>
<dbReference type="InterPro" id="IPR017853">
    <property type="entry name" value="GH"/>
</dbReference>
<organism evidence="12 13">
    <name type="scientific">Saxophila tyrrhenica</name>
    <dbReference type="NCBI Taxonomy" id="1690608"/>
    <lineage>
        <taxon>Eukaryota</taxon>
        <taxon>Fungi</taxon>
        <taxon>Dikarya</taxon>
        <taxon>Ascomycota</taxon>
        <taxon>Pezizomycotina</taxon>
        <taxon>Dothideomycetes</taxon>
        <taxon>Dothideomycetidae</taxon>
        <taxon>Mycosphaerellales</taxon>
        <taxon>Extremaceae</taxon>
        <taxon>Saxophila</taxon>
    </lineage>
</organism>
<evidence type="ECO:0000259" key="11">
    <source>
        <dbReference type="PROSITE" id="PS51820"/>
    </source>
</evidence>
<dbReference type="InterPro" id="IPR001764">
    <property type="entry name" value="Glyco_hydro_3_N"/>
</dbReference>
<dbReference type="Gene3D" id="3.40.50.1700">
    <property type="entry name" value="Glycoside hydrolase family 3 C-terminal domain"/>
    <property type="match status" value="1"/>
</dbReference>
<accession>A0AAV9NZB0</accession>
<dbReference type="EMBL" id="JAVRRT010000017">
    <property type="protein sequence ID" value="KAK5165205.1"/>
    <property type="molecule type" value="Genomic_DNA"/>
</dbReference>
<keyword evidence="7" id="KW-0119">Carbohydrate metabolism</keyword>
<evidence type="ECO:0000256" key="9">
    <source>
        <dbReference type="ARBA" id="ARBA00023326"/>
    </source>
</evidence>
<dbReference type="EC" id="3.2.1.21" evidence="4"/>
<dbReference type="InterPro" id="IPR050288">
    <property type="entry name" value="Cellulose_deg_GH3"/>
</dbReference>
<evidence type="ECO:0000256" key="10">
    <source>
        <dbReference type="SAM" id="MobiDB-lite"/>
    </source>
</evidence>
<sequence length="835" mass="92086">MATSTQTRSIEERTSDGPAGVRGNLLVGGPLAAFLPAPISQAATWCKADLKALGRLLSREARSKSTDILLAPTVCCVRNPLGGRNFETFSEDPFLNGALGIEYVAGVQESREVVATVKHFVANEQESERFSINAVIEEHALREIYLRPFEMLIRSATPPGCVMTAYNQVNGAHVDMSKTLIQKTLRDEWKFDGLVMSDWGGTNSTVESVIAGCDLEMAGPSVHRGQKLMDALMTKPNPGLRDAIYRSCGRVLSLAKKMNLLGLSPKQVRESRNRTEISANNALDLEELRRIAASGHVLLKNATGTLPLRPSALQGKKVAFVGPNSKVCSPGGGGSATMNPQYLSHPFEAFKQALTRRGIDAEVHHAPGAYTTKWLPLLHCDQWTTSPSRTPEAEHESNFLRVDFFASPDLRGPIFETQYRSISSIDLTDSGPPSLRESGQPYSLRVTSHVRPKTSGKHAFGIASVGHSKLWVDGQCLIDNYDWTQRGEAFYAFSSTEACASVQMDADQWYEVVLEAASKTGPTSQHDAPPTHVWSTHPSVRLGFLEELAGTLIADAVALANESDYTVVVTGLNEEWESEGYDRQTMRLPGVQDELVKALLDQTTKAEDVIIVNQSGSAVEMPWAEKAYTILQAWYGGQEAGNALADVLLGVTSPSGRLPFTWPRRYKDLHFSGSKKAWPGVDGDVHYSEGTDVGYRWYLKNQVQPQWWFGHGLGYTRFKVQELRVVERPGQGWDVVVRVQNTGSVEGREVVQVYSWPQDRVDSKELMAFEKTRTLAAGAEETVTLQVQLRDMAHWREGRWILEAGTYMLGIGENAGTMDMVVEPVVLKETMTWDP</sequence>
<dbReference type="SUPFAM" id="SSF51445">
    <property type="entry name" value="(Trans)glycosidases"/>
    <property type="match status" value="1"/>
</dbReference>
<dbReference type="SUPFAM" id="SSF56988">
    <property type="entry name" value="Anthrax protective antigen"/>
    <property type="match status" value="1"/>
</dbReference>
<proteinExistence type="inferred from homology"/>
<evidence type="ECO:0000313" key="13">
    <source>
        <dbReference type="Proteomes" id="UP001337655"/>
    </source>
</evidence>
<keyword evidence="6" id="KW-0325">Glycoprotein</keyword>
<dbReference type="PROSITE" id="PS51820">
    <property type="entry name" value="PA14"/>
    <property type="match status" value="1"/>
</dbReference>
<dbReference type="InterPro" id="IPR011658">
    <property type="entry name" value="PA14_dom"/>
</dbReference>
<dbReference type="AlphaFoldDB" id="A0AAV9NZB0"/>
<name>A0AAV9NZB0_9PEZI</name>
<feature type="domain" description="PA14" evidence="11">
    <location>
        <begin position="395"/>
        <end position="549"/>
    </location>
</feature>
<dbReference type="PANTHER" id="PTHR42715:SF3">
    <property type="entry name" value="BETA-GLUCOSIDASE B-RELATED"/>
    <property type="match status" value="1"/>
</dbReference>
<comment type="caution">
    <text evidence="12">The sequence shown here is derived from an EMBL/GenBank/DDBJ whole genome shotgun (WGS) entry which is preliminary data.</text>
</comment>
<dbReference type="InterPro" id="IPR026891">
    <property type="entry name" value="Fn3-like"/>
</dbReference>
<dbReference type="Pfam" id="PF14310">
    <property type="entry name" value="Fn3-like"/>
    <property type="match status" value="1"/>
</dbReference>
<comment type="pathway">
    <text evidence="2">Glycan metabolism; cellulose degradation.</text>
</comment>
<keyword evidence="9" id="KW-0624">Polysaccharide degradation</keyword>
<evidence type="ECO:0000256" key="6">
    <source>
        <dbReference type="ARBA" id="ARBA00023180"/>
    </source>
</evidence>
<dbReference type="InterPro" id="IPR036881">
    <property type="entry name" value="Glyco_hydro_3_C_sf"/>
</dbReference>
<evidence type="ECO:0000256" key="7">
    <source>
        <dbReference type="ARBA" id="ARBA00023277"/>
    </source>
</evidence>